<reference evidence="1" key="1">
    <citation type="submission" date="2020-02" db="EMBL/GenBank/DDBJ databases">
        <authorList>
            <person name="Meier V. D."/>
        </authorList>
    </citation>
    <scope>NUCLEOTIDE SEQUENCE</scope>
    <source>
        <strain evidence="1">AVDCRST_MAG93</strain>
    </source>
</reference>
<organism evidence="1">
    <name type="scientific">uncultured Chloroflexia bacterium</name>
    <dbReference type="NCBI Taxonomy" id="1672391"/>
    <lineage>
        <taxon>Bacteria</taxon>
        <taxon>Bacillati</taxon>
        <taxon>Chloroflexota</taxon>
        <taxon>Chloroflexia</taxon>
        <taxon>environmental samples</taxon>
    </lineage>
</organism>
<proteinExistence type="predicted"/>
<evidence type="ECO:0000313" key="1">
    <source>
        <dbReference type="EMBL" id="CAA9279285.1"/>
    </source>
</evidence>
<sequence>MPKVERRMQGLAVCIIRQSYYPTAHVRRDAEALSR</sequence>
<dbReference type="EMBL" id="CADCTR010001055">
    <property type="protein sequence ID" value="CAA9279285.1"/>
    <property type="molecule type" value="Genomic_DNA"/>
</dbReference>
<name>A0A6J4JGA7_9CHLR</name>
<protein>
    <submittedName>
        <fullName evidence="1">Uncharacterized protein</fullName>
    </submittedName>
</protein>
<accession>A0A6J4JGA7</accession>
<dbReference type="AlphaFoldDB" id="A0A6J4JGA7"/>
<feature type="non-terminal residue" evidence="1">
    <location>
        <position position="35"/>
    </location>
</feature>
<gene>
    <name evidence="1" type="ORF">AVDCRST_MAG93-3080</name>
</gene>